<reference evidence="2" key="1">
    <citation type="submission" date="2016-10" db="EMBL/GenBank/DDBJ databases">
        <authorList>
            <person name="Varghese N."/>
            <person name="Submissions S."/>
        </authorList>
    </citation>
    <scope>NUCLEOTIDE SEQUENCE [LARGE SCALE GENOMIC DNA]</scope>
    <source>
        <strain evidence="2">DSM 44718</strain>
    </source>
</reference>
<sequence>MTPLHDLPHLGSGLGYRREIHQPTMEHRDRIDWLEVISEHYLFASVQGRERLAELSAAFPIVPHGIEMSIGTPGEVDEDYLDALAALVEEIDAPYFSDHLCFTRAGGVSLGSLTPLPRSRALAKELGRKAQRIQERVGVPFILENITYHVDLRTELTEAEFIAELCEHCECGLLLDLTNLHTNARNHGYDAAGFLDAIPTERVVQVHLAGGTEAHETLLDSHSSPVPEPVWALFDELLRRAPLKASLIERDQDFPDDFGELLGEVERARSAMRAAAPA</sequence>
<dbReference type="Gene3D" id="3.20.20.150">
    <property type="entry name" value="Divalent-metal-dependent TIM barrel enzymes"/>
    <property type="match status" value="1"/>
</dbReference>
<dbReference type="STRING" id="137265.SAMN05421684_6720"/>
<dbReference type="AlphaFoldDB" id="A0A1H3U8V2"/>
<dbReference type="NCBIfam" id="NF003818">
    <property type="entry name" value="PRK05409.1"/>
    <property type="match status" value="1"/>
</dbReference>
<gene>
    <name evidence="1" type="ORF">SAMN05421684_6720</name>
</gene>
<dbReference type="Proteomes" id="UP000199632">
    <property type="component" value="Unassembled WGS sequence"/>
</dbReference>
<evidence type="ECO:0000313" key="1">
    <source>
        <dbReference type="EMBL" id="SDZ58511.1"/>
    </source>
</evidence>
<evidence type="ECO:0000313" key="2">
    <source>
        <dbReference type="Proteomes" id="UP000199632"/>
    </source>
</evidence>
<protein>
    <submittedName>
        <fullName evidence="1">Uncharacterized protein</fullName>
    </submittedName>
</protein>
<dbReference type="EMBL" id="FNQB01000004">
    <property type="protein sequence ID" value="SDZ58511.1"/>
    <property type="molecule type" value="Genomic_DNA"/>
</dbReference>
<dbReference type="InterPro" id="IPR036237">
    <property type="entry name" value="Xyl_isomerase-like_sf"/>
</dbReference>
<organism evidence="1 2">
    <name type="scientific">Asanoa ishikariensis</name>
    <dbReference type="NCBI Taxonomy" id="137265"/>
    <lineage>
        <taxon>Bacteria</taxon>
        <taxon>Bacillati</taxon>
        <taxon>Actinomycetota</taxon>
        <taxon>Actinomycetes</taxon>
        <taxon>Micromonosporales</taxon>
        <taxon>Micromonosporaceae</taxon>
        <taxon>Asanoa</taxon>
    </lineage>
</organism>
<dbReference type="InterPro" id="IPR007801">
    <property type="entry name" value="MbnB/TglH/ChrH"/>
</dbReference>
<accession>A0A1H3U8V2</accession>
<dbReference type="SUPFAM" id="SSF51658">
    <property type="entry name" value="Xylose isomerase-like"/>
    <property type="match status" value="1"/>
</dbReference>
<name>A0A1H3U8V2_9ACTN</name>
<dbReference type="PANTHER" id="PTHR42194:SF1">
    <property type="entry name" value="UPF0276 PROTEIN HI_1600"/>
    <property type="match status" value="1"/>
</dbReference>
<dbReference type="Pfam" id="PF05114">
    <property type="entry name" value="MbnB_TglH_ChrH"/>
    <property type="match status" value="1"/>
</dbReference>
<dbReference type="RefSeq" id="WP_204082741.1">
    <property type="nucleotide sequence ID" value="NZ_BOND01000006.1"/>
</dbReference>
<keyword evidence="2" id="KW-1185">Reference proteome</keyword>
<proteinExistence type="predicted"/>
<dbReference type="PANTHER" id="PTHR42194">
    <property type="entry name" value="UPF0276 PROTEIN HI_1600"/>
    <property type="match status" value="1"/>
</dbReference>